<dbReference type="Proteomes" id="UP000178870">
    <property type="component" value="Unassembled WGS sequence"/>
</dbReference>
<dbReference type="AlphaFoldDB" id="A0A1F7Z158"/>
<evidence type="ECO:0008006" key="3">
    <source>
        <dbReference type="Google" id="ProtNLM"/>
    </source>
</evidence>
<sequence>MQNISFKPVSKFENIADKAFSEQEQRILKIIPSAEVHHIGSTAIPNSITKGDLDINVRVNKSGFAFAVEQLKDLYEINQPENWTDTFASFKDDKHLGIDFGVQLTVIGSPVDDFVKLRDILISNPSLVKKYNQMKLKYADKNMDDYRKAKADFFQQLREGKLKW</sequence>
<dbReference type="SUPFAM" id="SSF81301">
    <property type="entry name" value="Nucleotidyltransferase"/>
    <property type="match status" value="1"/>
</dbReference>
<accession>A0A1F7Z158</accession>
<dbReference type="PANTHER" id="PTHR34822:SF1">
    <property type="entry name" value="GRPB FAMILY PROTEIN"/>
    <property type="match status" value="1"/>
</dbReference>
<dbReference type="InterPro" id="IPR043519">
    <property type="entry name" value="NT_sf"/>
</dbReference>
<dbReference type="PANTHER" id="PTHR34822">
    <property type="entry name" value="GRPB DOMAIN PROTEIN (AFU_ORTHOLOGUE AFUA_1G01530)"/>
    <property type="match status" value="1"/>
</dbReference>
<gene>
    <name evidence="1" type="ORF">A2803_01360</name>
</gene>
<protein>
    <recommendedName>
        <fullName evidence="3">GrpB family protein</fullName>
    </recommendedName>
</protein>
<dbReference type="EMBL" id="MGGP01000013">
    <property type="protein sequence ID" value="OGM32688.1"/>
    <property type="molecule type" value="Genomic_DNA"/>
</dbReference>
<dbReference type="Pfam" id="PF04229">
    <property type="entry name" value="GrpB"/>
    <property type="match status" value="1"/>
</dbReference>
<name>A0A1F7Z158_9BACT</name>
<comment type="caution">
    <text evidence="1">The sequence shown here is derived from an EMBL/GenBank/DDBJ whole genome shotgun (WGS) entry which is preliminary data.</text>
</comment>
<dbReference type="Gene3D" id="3.30.460.10">
    <property type="entry name" value="Beta Polymerase, domain 2"/>
    <property type="match status" value="1"/>
</dbReference>
<dbReference type="InterPro" id="IPR007344">
    <property type="entry name" value="GrpB/CoaE"/>
</dbReference>
<proteinExistence type="predicted"/>
<evidence type="ECO:0000313" key="1">
    <source>
        <dbReference type="EMBL" id="OGM32688.1"/>
    </source>
</evidence>
<organism evidence="1 2">
    <name type="scientific">Candidatus Woesebacteria bacterium RIFCSPHIGHO2_01_FULL_44_21</name>
    <dbReference type="NCBI Taxonomy" id="1802503"/>
    <lineage>
        <taxon>Bacteria</taxon>
        <taxon>Candidatus Woeseibacteriota</taxon>
    </lineage>
</organism>
<evidence type="ECO:0000313" key="2">
    <source>
        <dbReference type="Proteomes" id="UP000178870"/>
    </source>
</evidence>
<reference evidence="1 2" key="1">
    <citation type="journal article" date="2016" name="Nat. Commun.">
        <title>Thousands of microbial genomes shed light on interconnected biogeochemical processes in an aquifer system.</title>
        <authorList>
            <person name="Anantharaman K."/>
            <person name="Brown C.T."/>
            <person name="Hug L.A."/>
            <person name="Sharon I."/>
            <person name="Castelle C.J."/>
            <person name="Probst A.J."/>
            <person name="Thomas B.C."/>
            <person name="Singh A."/>
            <person name="Wilkins M.J."/>
            <person name="Karaoz U."/>
            <person name="Brodie E.L."/>
            <person name="Williams K.H."/>
            <person name="Hubbard S.S."/>
            <person name="Banfield J.F."/>
        </authorList>
    </citation>
    <scope>NUCLEOTIDE SEQUENCE [LARGE SCALE GENOMIC DNA]</scope>
</reference>